<dbReference type="InterPro" id="IPR002711">
    <property type="entry name" value="HNH"/>
</dbReference>
<accession>A0A1B1BLK1</accession>
<feature type="compositionally biased region" description="Polar residues" evidence="2">
    <location>
        <begin position="18"/>
        <end position="29"/>
    </location>
</feature>
<dbReference type="Pfam" id="PF02720">
    <property type="entry name" value="DUF222"/>
    <property type="match status" value="1"/>
</dbReference>
<dbReference type="Gene3D" id="1.10.30.50">
    <property type="match status" value="1"/>
</dbReference>
<dbReference type="CDD" id="cd00085">
    <property type="entry name" value="HNHc"/>
    <property type="match status" value="1"/>
</dbReference>
<gene>
    <name evidence="4" type="ORF">PA27867_2460</name>
</gene>
<proteinExistence type="inferred from homology"/>
<comment type="similarity">
    <text evidence="1">Belongs to the Rv1128c/1148c/1588c/1702c/1945/3466 family.</text>
</comment>
<keyword evidence="5" id="KW-1185">Reference proteome</keyword>
<dbReference type="STRING" id="670052.PA27867_2460"/>
<name>A0A1B1BLK1_9MICO</name>
<protein>
    <recommendedName>
        <fullName evidence="3">HNH nuclease domain-containing protein</fullName>
    </recommendedName>
</protein>
<dbReference type="Pfam" id="PF01844">
    <property type="entry name" value="HNH"/>
    <property type="match status" value="1"/>
</dbReference>
<feature type="region of interest" description="Disordered" evidence="2">
    <location>
        <begin position="592"/>
        <end position="619"/>
    </location>
</feature>
<dbReference type="InterPro" id="IPR003870">
    <property type="entry name" value="DUF222"/>
</dbReference>
<evidence type="ECO:0000259" key="3">
    <source>
        <dbReference type="SMART" id="SM00507"/>
    </source>
</evidence>
<sequence>MDEELVNGSTAPLGGTPTGSTPQDWNTSLAGPVPVSFDVAADSSVNAATDTPDDSSSAGDPAVGRAARRAAAESAGADGIESDQSEPVTPRPGRRGAPQPTWRDPADLPAVQRAHTGEFGEKLQLLSEAAAVVQEVMGSIDVDGLNDAELVALTQMTEKVGRPADLARVTTATVVDYRARTGLGRDSLAWKLGASHHTDLLTRLTGASGQEMKRRVRLGEKIAPRMMGGTVLDPVFPTVAAALADGELGLDAAEEIVKGLADYKVHGRFDANPADVEAAEAGLVESATGSVYGRTRAAGDADDVGEAAMTGPIAPLGDSDGFAYPADALRDMALQWQAALNPDGLAPNEEVLEAKSTFSFGGIRNGLYPLRGGVTPELKGIIQTLFNTYQSARTAPRFPSAEEQERIEAGELVPGEILDERSGGEKRADILRGILTQVAQDPRTPTLGGMPPTVMVHVSAADLLAGIGVGWIDGVDAPLSMKTINQMVDNGGIRPVFFGGNGAVLALGNKARCFSPLQRRAITARDGGCITPGCTCPPQWTEIHHVIPWEQGGRTDIDNGVLLCWYHHHTINTSGWKIRMVNGIPQVKAPHWIDPTGTWRRPNQHRAHDPNTRKPPNTE</sequence>
<reference evidence="4 5" key="1">
    <citation type="submission" date="2016-06" db="EMBL/GenBank/DDBJ databases">
        <title>Genome sequencing of Cryobacterium arcticum PAMC 27867.</title>
        <authorList>
            <person name="Lee J."/>
            <person name="Kim O.-S."/>
        </authorList>
    </citation>
    <scope>NUCLEOTIDE SEQUENCE [LARGE SCALE GENOMIC DNA]</scope>
    <source>
        <strain evidence="4 5">PAMC 27867</strain>
    </source>
</reference>
<dbReference type="Proteomes" id="UP000092582">
    <property type="component" value="Chromosome 1"/>
</dbReference>
<evidence type="ECO:0000313" key="4">
    <source>
        <dbReference type="EMBL" id="ANP73408.1"/>
    </source>
</evidence>
<evidence type="ECO:0000256" key="2">
    <source>
        <dbReference type="SAM" id="MobiDB-lite"/>
    </source>
</evidence>
<dbReference type="SMART" id="SM00507">
    <property type="entry name" value="HNHc"/>
    <property type="match status" value="1"/>
</dbReference>
<dbReference type="InterPro" id="IPR003615">
    <property type="entry name" value="HNH_nuc"/>
</dbReference>
<dbReference type="GO" id="GO:0004519">
    <property type="term" value="F:endonuclease activity"/>
    <property type="evidence" value="ECO:0007669"/>
    <property type="project" value="InterPro"/>
</dbReference>
<dbReference type="EMBL" id="CP016282">
    <property type="protein sequence ID" value="ANP73408.1"/>
    <property type="molecule type" value="Genomic_DNA"/>
</dbReference>
<feature type="region of interest" description="Disordered" evidence="2">
    <location>
        <begin position="1"/>
        <end position="106"/>
    </location>
</feature>
<feature type="domain" description="HNH nuclease" evidence="3">
    <location>
        <begin position="517"/>
        <end position="569"/>
    </location>
</feature>
<dbReference type="AlphaFoldDB" id="A0A1B1BLK1"/>
<feature type="compositionally biased region" description="Polar residues" evidence="2">
    <location>
        <begin position="43"/>
        <end position="57"/>
    </location>
</feature>
<evidence type="ECO:0000313" key="5">
    <source>
        <dbReference type="Proteomes" id="UP000092582"/>
    </source>
</evidence>
<evidence type="ECO:0000256" key="1">
    <source>
        <dbReference type="ARBA" id="ARBA00023450"/>
    </source>
</evidence>
<dbReference type="PATRIC" id="fig|670052.7.peg.2527"/>
<organism evidence="4 5">
    <name type="scientific">Cryobacterium arcticum</name>
    <dbReference type="NCBI Taxonomy" id="670052"/>
    <lineage>
        <taxon>Bacteria</taxon>
        <taxon>Bacillati</taxon>
        <taxon>Actinomycetota</taxon>
        <taxon>Actinomycetes</taxon>
        <taxon>Micrococcales</taxon>
        <taxon>Microbacteriaceae</taxon>
        <taxon>Cryobacterium</taxon>
    </lineage>
</organism>
<dbReference type="GO" id="GO:0003676">
    <property type="term" value="F:nucleic acid binding"/>
    <property type="evidence" value="ECO:0007669"/>
    <property type="project" value="InterPro"/>
</dbReference>
<dbReference type="GO" id="GO:0008270">
    <property type="term" value="F:zinc ion binding"/>
    <property type="evidence" value="ECO:0007669"/>
    <property type="project" value="InterPro"/>
</dbReference>
<dbReference type="KEGG" id="cart:PA27867_2460"/>